<evidence type="ECO:0000313" key="4">
    <source>
        <dbReference type="Proteomes" id="UP001157160"/>
    </source>
</evidence>
<protein>
    <recommendedName>
        <fullName evidence="2">VanZ-like domain-containing protein</fullName>
    </recommendedName>
</protein>
<dbReference type="RefSeq" id="WP_284230537.1">
    <property type="nucleotide sequence ID" value="NZ_BSUL01000001.1"/>
</dbReference>
<dbReference type="Pfam" id="PF04892">
    <property type="entry name" value="VanZ"/>
    <property type="match status" value="1"/>
</dbReference>
<keyword evidence="1" id="KW-0472">Membrane</keyword>
<keyword evidence="1" id="KW-1133">Transmembrane helix</keyword>
<evidence type="ECO:0000259" key="2">
    <source>
        <dbReference type="Pfam" id="PF04892"/>
    </source>
</evidence>
<evidence type="ECO:0000256" key="1">
    <source>
        <dbReference type="SAM" id="Phobius"/>
    </source>
</evidence>
<organism evidence="3 4">
    <name type="scientific">Arenivirga flava</name>
    <dbReference type="NCBI Taxonomy" id="1930060"/>
    <lineage>
        <taxon>Bacteria</taxon>
        <taxon>Bacillati</taxon>
        <taxon>Actinomycetota</taxon>
        <taxon>Actinomycetes</taxon>
        <taxon>Micrococcales</taxon>
        <taxon>Microbacteriaceae</taxon>
        <taxon>Arenivirga</taxon>
    </lineage>
</organism>
<accession>A0AA37UMS0</accession>
<name>A0AA37UMS0_9MICO</name>
<dbReference type="EMBL" id="BSUL01000001">
    <property type="protein sequence ID" value="GMA27726.1"/>
    <property type="molecule type" value="Genomic_DNA"/>
</dbReference>
<keyword evidence="1" id="KW-0812">Transmembrane</keyword>
<feature type="transmembrane region" description="Helical" evidence="1">
    <location>
        <begin position="60"/>
        <end position="77"/>
    </location>
</feature>
<sequence>MTRHRPPLAALTAAYLALVGWITLGPQPLDGDGQALVARIVDALAGIPLLAWLKVPTVEFAANIALFAPIGLLFALLLGRRRWWLAVLVGLVLTCTIEFAQQFLPTRVPDPRDLLANGLGAALGAGLGRLAAGRPGGTAPLRARRRPPPR</sequence>
<dbReference type="InterPro" id="IPR006976">
    <property type="entry name" value="VanZ-like"/>
</dbReference>
<feature type="transmembrane region" description="Helical" evidence="1">
    <location>
        <begin position="83"/>
        <end position="104"/>
    </location>
</feature>
<dbReference type="AlphaFoldDB" id="A0AA37UMS0"/>
<dbReference type="PANTHER" id="PTHR28008">
    <property type="entry name" value="DOMAIN PROTEIN, PUTATIVE (AFU_ORTHOLOGUE AFUA_3G10980)-RELATED"/>
    <property type="match status" value="1"/>
</dbReference>
<gene>
    <name evidence="3" type="ORF">GCM10025874_09790</name>
</gene>
<keyword evidence="4" id="KW-1185">Reference proteome</keyword>
<proteinExistence type="predicted"/>
<reference evidence="3 4" key="1">
    <citation type="journal article" date="2014" name="Int. J. Syst. Evol. Microbiol.">
        <title>Complete genome sequence of Corynebacterium casei LMG S-19264T (=DSM 44701T), isolated from a smear-ripened cheese.</title>
        <authorList>
            <consortium name="US DOE Joint Genome Institute (JGI-PGF)"/>
            <person name="Walter F."/>
            <person name="Albersmeier A."/>
            <person name="Kalinowski J."/>
            <person name="Ruckert C."/>
        </authorList>
    </citation>
    <scope>NUCLEOTIDE SEQUENCE [LARGE SCALE GENOMIC DNA]</scope>
    <source>
        <strain evidence="3 4">NBRC 112289</strain>
    </source>
</reference>
<feature type="transmembrane region" description="Helical" evidence="1">
    <location>
        <begin position="7"/>
        <end position="24"/>
    </location>
</feature>
<dbReference type="Proteomes" id="UP001157160">
    <property type="component" value="Unassembled WGS sequence"/>
</dbReference>
<dbReference type="PANTHER" id="PTHR28008:SF1">
    <property type="entry name" value="DOMAIN PROTEIN, PUTATIVE (AFU_ORTHOLOGUE AFUA_3G10980)-RELATED"/>
    <property type="match status" value="1"/>
</dbReference>
<evidence type="ECO:0000313" key="3">
    <source>
        <dbReference type="EMBL" id="GMA27726.1"/>
    </source>
</evidence>
<feature type="domain" description="VanZ-like" evidence="2">
    <location>
        <begin position="14"/>
        <end position="130"/>
    </location>
</feature>
<comment type="caution">
    <text evidence="3">The sequence shown here is derived from an EMBL/GenBank/DDBJ whole genome shotgun (WGS) entry which is preliminary data.</text>
</comment>